<reference evidence="13 14" key="1">
    <citation type="journal article" date="2017" name="Nat. Ecol. Evol.">
        <title>Scallop genome provides insights into evolution of bilaterian karyotype and development.</title>
        <authorList>
            <person name="Wang S."/>
            <person name="Zhang J."/>
            <person name="Jiao W."/>
            <person name="Li J."/>
            <person name="Xun X."/>
            <person name="Sun Y."/>
            <person name="Guo X."/>
            <person name="Huan P."/>
            <person name="Dong B."/>
            <person name="Zhang L."/>
            <person name="Hu X."/>
            <person name="Sun X."/>
            <person name="Wang J."/>
            <person name="Zhao C."/>
            <person name="Wang Y."/>
            <person name="Wang D."/>
            <person name="Huang X."/>
            <person name="Wang R."/>
            <person name="Lv J."/>
            <person name="Li Y."/>
            <person name="Zhang Z."/>
            <person name="Liu B."/>
            <person name="Lu W."/>
            <person name="Hui Y."/>
            <person name="Liang J."/>
            <person name="Zhou Z."/>
            <person name="Hou R."/>
            <person name="Li X."/>
            <person name="Liu Y."/>
            <person name="Li H."/>
            <person name="Ning X."/>
            <person name="Lin Y."/>
            <person name="Zhao L."/>
            <person name="Xing Q."/>
            <person name="Dou J."/>
            <person name="Li Y."/>
            <person name="Mao J."/>
            <person name="Guo H."/>
            <person name="Dou H."/>
            <person name="Li T."/>
            <person name="Mu C."/>
            <person name="Jiang W."/>
            <person name="Fu Q."/>
            <person name="Fu X."/>
            <person name="Miao Y."/>
            <person name="Liu J."/>
            <person name="Yu Q."/>
            <person name="Li R."/>
            <person name="Liao H."/>
            <person name="Li X."/>
            <person name="Kong Y."/>
            <person name="Jiang Z."/>
            <person name="Chourrout D."/>
            <person name="Li R."/>
            <person name="Bao Z."/>
        </authorList>
    </citation>
    <scope>NUCLEOTIDE SEQUENCE [LARGE SCALE GENOMIC DNA]</scope>
    <source>
        <strain evidence="13 14">PY_sf001</strain>
    </source>
</reference>
<dbReference type="EMBL" id="NEDP02005480">
    <property type="protein sequence ID" value="OWF40206.1"/>
    <property type="molecule type" value="Genomic_DNA"/>
</dbReference>
<dbReference type="Gene3D" id="1.10.486.10">
    <property type="entry name" value="PCRA, domain 4"/>
    <property type="match status" value="1"/>
</dbReference>
<keyword evidence="14" id="KW-1185">Reference proteome</keyword>
<dbReference type="PANTHER" id="PTHR32121:SF0">
    <property type="entry name" value="PCNA-INTERACTING PARTNER"/>
    <property type="match status" value="1"/>
</dbReference>
<evidence type="ECO:0000256" key="9">
    <source>
        <dbReference type="ARBA" id="ARBA00023242"/>
    </source>
</evidence>
<evidence type="ECO:0000313" key="14">
    <source>
        <dbReference type="Proteomes" id="UP000242188"/>
    </source>
</evidence>
<sequence length="683" mass="76406">MVMDNKVAYFLNSCDADTISKYINCLKTKIFAKRSNSDTETRSCVVVDCGSGHEGTVNLAQYYMSLCRKYGLLPNERTTLLSSVDQIIALQLCLAEKNKQGNGEFEVETSTVIQANKDIVKHKLSLVKSAQECAGQSRLPSMETDEVYPVGDEIKQEYQAFLKHCNYIDMCEVLLAVCEACHSNQSLQAELSVTDIIIIGLPRNQTERAMVEYLCEGRLTKNITLEVSLEIDEGTDVKEDDINVLYSDVTIQEALGESGADKSFFQPTPASGQPRSLTESYIQLVYGSYLELLVNSRAELALARSLNTPERELTHQAFTDIKHASQAKNMTMYQTAVSYVMKIRLGGKGYAPDPNSPLAQHVKGLGEFVSLIHKLQTVIEEETDKRVSCRKVLNIIKKEIIKCRENRLRISNVESVCEKLQKEVVRVINMFESSVSSSPDKAVRDGGSAVGRHTLKVLRYIVDKLVSGMDDFKVQTLDFLCDGFSSQRTPVHFPCIMSQFRSPDEYLDSPDDPYNKSLSDRLLSQRSSETPIHQKRYKSCMAWANPTHNEDIKGQNIILTQSEVTLVPSKTIVHPGKHTNQELGVANRIAETINDQENVPSTAIEVKEVSGQGQDESKVNKAKVNKTTKVTKKIPVKGQKRPLVSGDSPPRANKKTKTESKTCRRKLLPQVKGQQQLTKFFRV</sequence>
<dbReference type="GO" id="GO:0005737">
    <property type="term" value="C:cytoplasm"/>
    <property type="evidence" value="ECO:0007669"/>
    <property type="project" value="UniProtKB-SubCell"/>
</dbReference>
<dbReference type="InterPro" id="IPR038932">
    <property type="entry name" value="PARPBP"/>
</dbReference>
<protein>
    <recommendedName>
        <fullName evidence="4">PCNA-interacting partner</fullName>
    </recommendedName>
    <alternativeName>
        <fullName evidence="10">PARP-1 binding protein</fullName>
    </alternativeName>
    <alternativeName>
        <fullName evidence="11">PARP1-binding protein</fullName>
    </alternativeName>
</protein>
<dbReference type="STRING" id="6573.A0A210PUT1"/>
<evidence type="ECO:0000256" key="10">
    <source>
        <dbReference type="ARBA" id="ARBA00031632"/>
    </source>
</evidence>
<dbReference type="GO" id="GO:2000042">
    <property type="term" value="P:negative regulation of double-strand break repair via homologous recombination"/>
    <property type="evidence" value="ECO:0007669"/>
    <property type="project" value="InterPro"/>
</dbReference>
<feature type="region of interest" description="Disordered" evidence="12">
    <location>
        <begin position="635"/>
        <end position="662"/>
    </location>
</feature>
<evidence type="ECO:0000256" key="2">
    <source>
        <dbReference type="ARBA" id="ARBA00004496"/>
    </source>
</evidence>
<comment type="similarity">
    <text evidence="3">Belongs to the PARI family.</text>
</comment>
<evidence type="ECO:0000256" key="4">
    <source>
        <dbReference type="ARBA" id="ARBA00014320"/>
    </source>
</evidence>
<comment type="subcellular location">
    <subcellularLocation>
        <location evidence="2">Cytoplasm</location>
    </subcellularLocation>
    <subcellularLocation>
        <location evidence="1">Nucleus</location>
    </subcellularLocation>
</comment>
<proteinExistence type="inferred from homology"/>
<evidence type="ECO:0000256" key="3">
    <source>
        <dbReference type="ARBA" id="ARBA00009135"/>
    </source>
</evidence>
<dbReference type="GO" id="GO:0003677">
    <property type="term" value="F:DNA binding"/>
    <property type="evidence" value="ECO:0007669"/>
    <property type="project" value="UniProtKB-KW"/>
</dbReference>
<dbReference type="Proteomes" id="UP000242188">
    <property type="component" value="Unassembled WGS sequence"/>
</dbReference>
<dbReference type="AlphaFoldDB" id="A0A210PUT1"/>
<accession>A0A210PUT1</accession>
<evidence type="ECO:0000256" key="8">
    <source>
        <dbReference type="ARBA" id="ARBA00023204"/>
    </source>
</evidence>
<dbReference type="GO" id="GO:0006281">
    <property type="term" value="P:DNA repair"/>
    <property type="evidence" value="ECO:0007669"/>
    <property type="project" value="UniProtKB-KW"/>
</dbReference>
<dbReference type="OrthoDB" id="6427080at2759"/>
<evidence type="ECO:0000256" key="11">
    <source>
        <dbReference type="ARBA" id="ARBA00032731"/>
    </source>
</evidence>
<keyword evidence="5" id="KW-0963">Cytoplasm</keyword>
<feature type="region of interest" description="Disordered" evidence="12">
    <location>
        <begin position="506"/>
        <end position="531"/>
    </location>
</feature>
<evidence type="ECO:0000256" key="5">
    <source>
        <dbReference type="ARBA" id="ARBA00022490"/>
    </source>
</evidence>
<gene>
    <name evidence="13" type="ORF">KP79_PYT08572</name>
</gene>
<evidence type="ECO:0000256" key="12">
    <source>
        <dbReference type="SAM" id="MobiDB-lite"/>
    </source>
</evidence>
<keyword evidence="7" id="KW-0238">DNA-binding</keyword>
<evidence type="ECO:0000256" key="7">
    <source>
        <dbReference type="ARBA" id="ARBA00023125"/>
    </source>
</evidence>
<dbReference type="GO" id="GO:0005634">
    <property type="term" value="C:nucleus"/>
    <property type="evidence" value="ECO:0007669"/>
    <property type="project" value="UniProtKB-SubCell"/>
</dbReference>
<dbReference type="PANTHER" id="PTHR32121">
    <property type="entry name" value="PCNA-INTERACTING PARTNER"/>
    <property type="match status" value="1"/>
</dbReference>
<evidence type="ECO:0000313" key="13">
    <source>
        <dbReference type="EMBL" id="OWF40206.1"/>
    </source>
</evidence>
<dbReference type="GO" id="GO:0000785">
    <property type="term" value="C:chromatin"/>
    <property type="evidence" value="ECO:0007669"/>
    <property type="project" value="TreeGrafter"/>
</dbReference>
<organism evidence="13 14">
    <name type="scientific">Mizuhopecten yessoensis</name>
    <name type="common">Japanese scallop</name>
    <name type="synonym">Patinopecten yessoensis</name>
    <dbReference type="NCBI Taxonomy" id="6573"/>
    <lineage>
        <taxon>Eukaryota</taxon>
        <taxon>Metazoa</taxon>
        <taxon>Spiralia</taxon>
        <taxon>Lophotrochozoa</taxon>
        <taxon>Mollusca</taxon>
        <taxon>Bivalvia</taxon>
        <taxon>Autobranchia</taxon>
        <taxon>Pteriomorphia</taxon>
        <taxon>Pectinida</taxon>
        <taxon>Pectinoidea</taxon>
        <taxon>Pectinidae</taxon>
        <taxon>Mizuhopecten</taxon>
    </lineage>
</organism>
<name>A0A210PUT1_MIZYE</name>
<evidence type="ECO:0000256" key="6">
    <source>
        <dbReference type="ARBA" id="ARBA00022763"/>
    </source>
</evidence>
<keyword evidence="6" id="KW-0227">DNA damage</keyword>
<comment type="caution">
    <text evidence="13">The sequence shown here is derived from an EMBL/GenBank/DDBJ whole genome shotgun (WGS) entry which is preliminary data.</text>
</comment>
<evidence type="ECO:0000256" key="1">
    <source>
        <dbReference type="ARBA" id="ARBA00004123"/>
    </source>
</evidence>
<keyword evidence="9" id="KW-0539">Nucleus</keyword>
<keyword evidence="8" id="KW-0234">DNA repair</keyword>